<evidence type="ECO:0000313" key="4">
    <source>
        <dbReference type="Proteomes" id="UP000230842"/>
    </source>
</evidence>
<comment type="caution">
    <text evidence="3">The sequence shown here is derived from an EMBL/GenBank/DDBJ whole genome shotgun (WGS) entry which is preliminary data.</text>
</comment>
<dbReference type="SUPFAM" id="SSF51182">
    <property type="entry name" value="RmlC-like cupins"/>
    <property type="match status" value="1"/>
</dbReference>
<keyword evidence="4" id="KW-1185">Reference proteome</keyword>
<dbReference type="GO" id="GO:0003677">
    <property type="term" value="F:DNA binding"/>
    <property type="evidence" value="ECO:0007669"/>
    <property type="project" value="UniProtKB-KW"/>
</dbReference>
<dbReference type="GO" id="GO:0005829">
    <property type="term" value="C:cytosol"/>
    <property type="evidence" value="ECO:0007669"/>
    <property type="project" value="TreeGrafter"/>
</dbReference>
<organism evidence="3 4">
    <name type="scientific">Mumia flava</name>
    <dbReference type="NCBI Taxonomy" id="1348852"/>
    <lineage>
        <taxon>Bacteria</taxon>
        <taxon>Bacillati</taxon>
        <taxon>Actinomycetota</taxon>
        <taxon>Actinomycetes</taxon>
        <taxon>Propionibacteriales</taxon>
        <taxon>Nocardioidaceae</taxon>
        <taxon>Mumia</taxon>
    </lineage>
</organism>
<reference evidence="3 4" key="1">
    <citation type="submission" date="2017-11" db="EMBL/GenBank/DDBJ databases">
        <title>Genomic Encyclopedia of Archaeal and Bacterial Type Strains, Phase II (KMG-II): From Individual Species to Whole Genera.</title>
        <authorList>
            <person name="Goeker M."/>
        </authorList>
    </citation>
    <scope>NUCLEOTIDE SEQUENCE [LARGE SCALE GENOMIC DNA]</scope>
    <source>
        <strain evidence="3 4">DSM 27763</strain>
    </source>
</reference>
<gene>
    <name evidence="3" type="ORF">CLV56_2040</name>
</gene>
<name>A0A0B2B2U6_9ACTN</name>
<dbReference type="PANTHER" id="PTHR46797">
    <property type="entry name" value="HTH-TYPE TRANSCRIPTIONAL REGULATOR"/>
    <property type="match status" value="1"/>
</dbReference>
<accession>A0A0B2B2U6</accession>
<keyword evidence="1" id="KW-0238">DNA-binding</keyword>
<dbReference type="CDD" id="cd00093">
    <property type="entry name" value="HTH_XRE"/>
    <property type="match status" value="1"/>
</dbReference>
<evidence type="ECO:0000256" key="1">
    <source>
        <dbReference type="ARBA" id="ARBA00023125"/>
    </source>
</evidence>
<feature type="domain" description="HTH cro/C1-type" evidence="2">
    <location>
        <begin position="15"/>
        <end position="69"/>
    </location>
</feature>
<dbReference type="InterPro" id="IPR001387">
    <property type="entry name" value="Cro/C1-type_HTH"/>
</dbReference>
<dbReference type="SUPFAM" id="SSF47413">
    <property type="entry name" value="lambda repressor-like DNA-binding domains"/>
    <property type="match status" value="1"/>
</dbReference>
<dbReference type="AlphaFoldDB" id="A0A0B2B2U6"/>
<protein>
    <submittedName>
        <fullName evidence="3">Transcriptional regulator with XRE-family HTH domain</fullName>
    </submittedName>
</protein>
<evidence type="ECO:0000259" key="2">
    <source>
        <dbReference type="PROSITE" id="PS50943"/>
    </source>
</evidence>
<dbReference type="Pfam" id="PF01381">
    <property type="entry name" value="HTH_3"/>
    <property type="match status" value="1"/>
</dbReference>
<dbReference type="SMART" id="SM00530">
    <property type="entry name" value="HTH_XRE"/>
    <property type="match status" value="1"/>
</dbReference>
<dbReference type="OrthoDB" id="5584941at2"/>
<dbReference type="InterPro" id="IPR014710">
    <property type="entry name" value="RmlC-like_jellyroll"/>
</dbReference>
<dbReference type="InterPro" id="IPR010982">
    <property type="entry name" value="Lambda_DNA-bd_dom_sf"/>
</dbReference>
<dbReference type="GO" id="GO:0003700">
    <property type="term" value="F:DNA-binding transcription factor activity"/>
    <property type="evidence" value="ECO:0007669"/>
    <property type="project" value="TreeGrafter"/>
</dbReference>
<dbReference type="Gene3D" id="2.60.120.10">
    <property type="entry name" value="Jelly Rolls"/>
    <property type="match status" value="1"/>
</dbReference>
<dbReference type="Proteomes" id="UP000230842">
    <property type="component" value="Unassembled WGS sequence"/>
</dbReference>
<evidence type="ECO:0000313" key="3">
    <source>
        <dbReference type="EMBL" id="PJJ57802.1"/>
    </source>
</evidence>
<dbReference type="PANTHER" id="PTHR46797:SF1">
    <property type="entry name" value="METHYLPHOSPHONATE SYNTHASE"/>
    <property type="match status" value="1"/>
</dbReference>
<dbReference type="Gene3D" id="1.10.260.40">
    <property type="entry name" value="lambda repressor-like DNA-binding domains"/>
    <property type="match status" value="1"/>
</dbReference>
<proteinExistence type="predicted"/>
<sequence>MESSPSIRGQVAAALTRERTRAGVSLSELARRAGVSKSTVSQLEAGTGNPGVETLWALSTALGIPFSRLVDPPRRSTEVVRLGHGQTVVAEEAEYAATLLAAGAAHVRRDLYVVQAEPGQPRRSDPHPPGTVEHVVLVRGRASVGPSDDPVEIGPGDYVRYPGDEPHVFVALEPATVAVLLSDQP</sequence>
<dbReference type="EMBL" id="PGEZ01000001">
    <property type="protein sequence ID" value="PJJ57802.1"/>
    <property type="molecule type" value="Genomic_DNA"/>
</dbReference>
<dbReference type="PROSITE" id="PS50943">
    <property type="entry name" value="HTH_CROC1"/>
    <property type="match status" value="1"/>
</dbReference>
<dbReference type="InterPro" id="IPR011051">
    <property type="entry name" value="RmlC_Cupin_sf"/>
</dbReference>
<dbReference type="RefSeq" id="WP_039363499.1">
    <property type="nucleotide sequence ID" value="NZ_PGEZ01000001.1"/>
</dbReference>
<dbReference type="InterPro" id="IPR050807">
    <property type="entry name" value="TransReg_Diox_bact_type"/>
</dbReference>